<evidence type="ECO:0000256" key="2">
    <source>
        <dbReference type="ARBA" id="ARBA00022840"/>
    </source>
</evidence>
<evidence type="ECO:0000256" key="3">
    <source>
        <dbReference type="ARBA" id="ARBA00025768"/>
    </source>
</evidence>
<dbReference type="SUPFAM" id="SSF52540">
    <property type="entry name" value="P-loop containing nucleoside triphosphate hydrolases"/>
    <property type="match status" value="1"/>
</dbReference>
<evidence type="ECO:0000256" key="1">
    <source>
        <dbReference type="ARBA" id="ARBA00022741"/>
    </source>
</evidence>
<dbReference type="EMBL" id="CAJFDI010000003">
    <property type="protein sequence ID" value="CAD5221478.1"/>
    <property type="molecule type" value="Genomic_DNA"/>
</dbReference>
<name>A0A811L008_BURXY</name>
<sequence>MAEKELIIAEIAQIPRTRKRRPPKKFQKLASDSFQMPLLVLTGYPCSGKSTIAQRLKDFMIENGIKDVSILDDYFDSEYEKVAAQYTTKRRLTDHNNCMRSEVLRRLSSNNATFLIVDALNYARSQRYELFTVAKNMKTTFGILFCDTDEATSSFLNSQKDEPYTEELIKDLVARYERPNSRLSGEKPLFEVVIRKGLEDDLDQFSRDVRLPFDDIYDCLILAKPLKENASVSVSNKTSTCFMQEVDKATQAVTKQILASQGQAGIGGLVVFPWEPDVHYQVKKIVSLPVLMRYRTQFLDMTRKSLVQSGTSVTKIFVDYLKSVV</sequence>
<comment type="similarity">
    <text evidence="3">Belongs to the KTI12 family.</text>
</comment>
<dbReference type="EMBL" id="CAJFCV020000003">
    <property type="protein sequence ID" value="CAG9108514.1"/>
    <property type="molecule type" value="Genomic_DNA"/>
</dbReference>
<keyword evidence="2" id="KW-0067">ATP-binding</keyword>
<dbReference type="Pfam" id="PF08433">
    <property type="entry name" value="KTI12"/>
    <property type="match status" value="1"/>
</dbReference>
<evidence type="ECO:0000313" key="6">
    <source>
        <dbReference type="Proteomes" id="UP000659654"/>
    </source>
</evidence>
<keyword evidence="1" id="KW-0547">Nucleotide-binding</keyword>
<organism evidence="5 6">
    <name type="scientific">Bursaphelenchus xylophilus</name>
    <name type="common">Pinewood nematode worm</name>
    <name type="synonym">Aphelenchoides xylophilus</name>
    <dbReference type="NCBI Taxonomy" id="6326"/>
    <lineage>
        <taxon>Eukaryota</taxon>
        <taxon>Metazoa</taxon>
        <taxon>Ecdysozoa</taxon>
        <taxon>Nematoda</taxon>
        <taxon>Chromadorea</taxon>
        <taxon>Rhabditida</taxon>
        <taxon>Tylenchina</taxon>
        <taxon>Tylenchomorpha</taxon>
        <taxon>Aphelenchoidea</taxon>
        <taxon>Aphelenchoididae</taxon>
        <taxon>Bursaphelenchus</taxon>
    </lineage>
</organism>
<dbReference type="GO" id="GO:0005524">
    <property type="term" value="F:ATP binding"/>
    <property type="evidence" value="ECO:0007669"/>
    <property type="project" value="UniProtKB-KW"/>
</dbReference>
<gene>
    <name evidence="5" type="ORF">BXYJ_LOCUS6698</name>
</gene>
<proteinExistence type="inferred from homology"/>
<dbReference type="Proteomes" id="UP000582659">
    <property type="component" value="Unassembled WGS sequence"/>
</dbReference>
<dbReference type="InterPro" id="IPR027417">
    <property type="entry name" value="P-loop_NTPase"/>
</dbReference>
<protein>
    <recommendedName>
        <fullName evidence="4">Protein KTI12 homolog</fullName>
    </recommendedName>
</protein>
<dbReference type="Gene3D" id="3.40.50.300">
    <property type="entry name" value="P-loop containing nucleotide triphosphate hydrolases"/>
    <property type="match status" value="1"/>
</dbReference>
<dbReference type="InterPro" id="IPR013641">
    <property type="entry name" value="KTI12/PSTK"/>
</dbReference>
<accession>A0A811L008</accession>
<dbReference type="SMR" id="A0A811L008"/>
<evidence type="ECO:0000256" key="4">
    <source>
        <dbReference type="ARBA" id="ARBA00026170"/>
    </source>
</evidence>
<dbReference type="AlphaFoldDB" id="A0A811L008"/>
<dbReference type="Proteomes" id="UP000659654">
    <property type="component" value="Unassembled WGS sequence"/>
</dbReference>
<reference evidence="5" key="1">
    <citation type="submission" date="2020-09" db="EMBL/GenBank/DDBJ databases">
        <authorList>
            <person name="Kikuchi T."/>
        </authorList>
    </citation>
    <scope>NUCLEOTIDE SEQUENCE</scope>
    <source>
        <strain evidence="5">Ka4C1</strain>
    </source>
</reference>
<keyword evidence="6" id="KW-1185">Reference proteome</keyword>
<evidence type="ECO:0000313" key="5">
    <source>
        <dbReference type="EMBL" id="CAD5221478.1"/>
    </source>
</evidence>
<dbReference type="PANTHER" id="PTHR12435">
    <property type="match status" value="1"/>
</dbReference>
<dbReference type="OrthoDB" id="9972657at2759"/>
<comment type="caution">
    <text evidence="5">The sequence shown here is derived from an EMBL/GenBank/DDBJ whole genome shotgun (WGS) entry which is preliminary data.</text>
</comment>